<keyword evidence="1" id="KW-0812">Transmembrane</keyword>
<proteinExistence type="predicted"/>
<evidence type="ECO:0000313" key="2">
    <source>
        <dbReference type="EMBL" id="MFL9922708.1"/>
    </source>
</evidence>
<organism evidence="2 3">
    <name type="scientific">Herbaspirillum lusitanum</name>
    <dbReference type="NCBI Taxonomy" id="213312"/>
    <lineage>
        <taxon>Bacteria</taxon>
        <taxon>Pseudomonadati</taxon>
        <taxon>Pseudomonadota</taxon>
        <taxon>Betaproteobacteria</taxon>
        <taxon>Burkholderiales</taxon>
        <taxon>Oxalobacteraceae</taxon>
        <taxon>Herbaspirillum</taxon>
    </lineage>
</organism>
<comment type="caution">
    <text evidence="2">The sequence shown here is derived from an EMBL/GenBank/DDBJ whole genome shotgun (WGS) entry which is preliminary data.</text>
</comment>
<sequence length="73" mass="8507">MSQHHDPKSGEEAAAKRPYLYVLLLLPFIALLWVPFYNGTGPSLMGFPFFYWYQLAWVPLTSLIIWIVYKGNE</sequence>
<keyword evidence="1" id="KW-0472">Membrane</keyword>
<dbReference type="InterPro" id="IPR021741">
    <property type="entry name" value="DUF3311"/>
</dbReference>
<dbReference type="Proteomes" id="UP001629246">
    <property type="component" value="Unassembled WGS sequence"/>
</dbReference>
<name>A0ABW9A4M7_9BURK</name>
<dbReference type="EMBL" id="JAQQFM010000001">
    <property type="protein sequence ID" value="MFL9922708.1"/>
    <property type="molecule type" value="Genomic_DNA"/>
</dbReference>
<dbReference type="PANTHER" id="PTHR40034:SF1">
    <property type="entry name" value="BSL5891 PROTEIN"/>
    <property type="match status" value="1"/>
</dbReference>
<reference evidence="2 3" key="1">
    <citation type="journal article" date="2024" name="Chem. Sci.">
        <title>Discovery of megapolipeptins by genome mining of a Burkholderiales bacteria collection.</title>
        <authorList>
            <person name="Paulo B.S."/>
            <person name="Recchia M.J.J."/>
            <person name="Lee S."/>
            <person name="Fergusson C.H."/>
            <person name="Romanowski S.B."/>
            <person name="Hernandez A."/>
            <person name="Krull N."/>
            <person name="Liu D.Y."/>
            <person name="Cavanagh H."/>
            <person name="Bos A."/>
            <person name="Gray C.A."/>
            <person name="Murphy B.T."/>
            <person name="Linington R.G."/>
            <person name="Eustaquio A.S."/>
        </authorList>
    </citation>
    <scope>NUCLEOTIDE SEQUENCE [LARGE SCALE GENOMIC DNA]</scope>
    <source>
        <strain evidence="2 3">RL21-008-BIB-A</strain>
    </source>
</reference>
<evidence type="ECO:0000256" key="1">
    <source>
        <dbReference type="SAM" id="Phobius"/>
    </source>
</evidence>
<keyword evidence="3" id="KW-1185">Reference proteome</keyword>
<accession>A0ABW9A4M7</accession>
<feature type="transmembrane region" description="Helical" evidence="1">
    <location>
        <begin position="20"/>
        <end position="37"/>
    </location>
</feature>
<keyword evidence="1" id="KW-1133">Transmembrane helix</keyword>
<protein>
    <submittedName>
        <fullName evidence="2">DUF3311 domain-containing protein</fullName>
    </submittedName>
</protein>
<dbReference type="Pfam" id="PF11755">
    <property type="entry name" value="DUF3311"/>
    <property type="match status" value="1"/>
</dbReference>
<gene>
    <name evidence="2" type="ORF">PQR62_00430</name>
</gene>
<feature type="transmembrane region" description="Helical" evidence="1">
    <location>
        <begin position="49"/>
        <end position="69"/>
    </location>
</feature>
<evidence type="ECO:0000313" key="3">
    <source>
        <dbReference type="Proteomes" id="UP001629246"/>
    </source>
</evidence>
<dbReference type="PANTHER" id="PTHR40034">
    <property type="entry name" value="BSL5891 PROTEIN"/>
    <property type="match status" value="1"/>
</dbReference>